<dbReference type="EMBL" id="BX284603">
    <property type="protein sequence ID" value="CCD73902.1"/>
    <property type="molecule type" value="Genomic_DNA"/>
</dbReference>
<dbReference type="CTD" id="190764"/>
<dbReference type="RefSeq" id="NP_497387.2">
    <property type="nucleotide sequence ID" value="NM_064986.3"/>
</dbReference>
<keyword evidence="3" id="KW-1185">Reference proteome</keyword>
<gene>
    <name evidence="2 4" type="primary">fbxa-27</name>
    <name evidence="2" type="ORF">CELE_Y82E9BL.17</name>
    <name evidence="4" type="ORF">Y82E9BL.17</name>
</gene>
<evidence type="ECO:0000313" key="4">
    <source>
        <dbReference type="WormBase" id="Y82E9BL.17"/>
    </source>
</evidence>
<organism evidence="2 3">
    <name type="scientific">Caenorhabditis elegans</name>
    <dbReference type="NCBI Taxonomy" id="6239"/>
    <lineage>
        <taxon>Eukaryota</taxon>
        <taxon>Metazoa</taxon>
        <taxon>Ecdysozoa</taxon>
        <taxon>Nematoda</taxon>
        <taxon>Chromadorea</taxon>
        <taxon>Rhabditida</taxon>
        <taxon>Rhabditina</taxon>
        <taxon>Rhabditomorpha</taxon>
        <taxon>Rhabditoidea</taxon>
        <taxon>Rhabditidae</taxon>
        <taxon>Peloderinae</taxon>
        <taxon>Caenorhabditis</taxon>
    </lineage>
</organism>
<dbReference type="Bgee" id="WBGene00022333">
    <property type="expression patterns" value="Expressed in adult organism and 1 other cell type or tissue"/>
</dbReference>
<dbReference type="PANTHER" id="PTHR23015:SF4">
    <property type="entry name" value="DUF38 DOMAIN-CONTAINING PROTEIN-RELATED"/>
    <property type="match status" value="1"/>
</dbReference>
<dbReference type="OrthoDB" id="5875341at2759"/>
<dbReference type="Pfam" id="PF01827">
    <property type="entry name" value="FTH"/>
    <property type="match status" value="1"/>
</dbReference>
<evidence type="ECO:0000259" key="1">
    <source>
        <dbReference type="Pfam" id="PF01827"/>
    </source>
</evidence>
<dbReference type="Proteomes" id="UP000001940">
    <property type="component" value="Chromosome III"/>
</dbReference>
<dbReference type="PhylomeDB" id="Q95XB5"/>
<dbReference type="WormBase" id="Y82E9BL.17">
    <property type="protein sequence ID" value="CE39195"/>
    <property type="gene ID" value="WBGene00022333"/>
    <property type="gene designation" value="fbxa-27"/>
</dbReference>
<dbReference type="HOGENOM" id="CLU_030831_3_1_1"/>
<dbReference type="UCSC" id="Y82E9BL.17">
    <property type="organism name" value="c. elegans"/>
</dbReference>
<dbReference type="AGR" id="WB:WBGene00022333"/>
<dbReference type="InParanoid" id="Q95XB5"/>
<dbReference type="KEGG" id="cel:CELE_Y82E9BL.17"/>
<feature type="domain" description="DUF38" evidence="1">
    <location>
        <begin position="147"/>
        <end position="292"/>
    </location>
</feature>
<dbReference type="PaxDb" id="6239-Y82E9BL.17"/>
<reference evidence="2 3" key="1">
    <citation type="journal article" date="1998" name="Science">
        <title>Genome sequence of the nematode C. elegans: a platform for investigating biology.</title>
        <authorList>
            <consortium name="The C. elegans sequencing consortium"/>
            <person name="Sulson J.E."/>
            <person name="Waterston R."/>
        </authorList>
    </citation>
    <scope>NUCLEOTIDE SEQUENCE [LARGE SCALE GENOMIC DNA]</scope>
    <source>
        <strain evidence="2 3">Bristol N2</strain>
    </source>
</reference>
<accession>Q95XB5</accession>
<dbReference type="FunCoup" id="Q95XB5">
    <property type="interactions" value="4"/>
</dbReference>
<sequence>MPGCFINILPNWFSSSSKRRRIIQQESPLLNIPLDAANKVLEKLEPMDLYCRNVCLGLRHAVDGFGIHVNTVGFRIYDRGIRISYDYNTTDYSQQINDKGLSMTYKKLERTYKKQNYVKLALKDFGILLRYASELKISAPHKCYTNKNLKLLLKTWKAKKWNHVKKLEFSRVHLDFILSIFPHFNSQGLESITMRNIYLDDQFEQITQLDQWKNTKNFCFDNYELECPPFEHLFHFQTFEIHILNFSIENAIQFRDDLLKRKTFESCTVRFGGTTEFITGLIQTEVARVFKSDYVYSSEEYEYSNDMNKFTIKCHYGQLFIKRC</sequence>
<evidence type="ECO:0000313" key="3">
    <source>
        <dbReference type="Proteomes" id="UP000001940"/>
    </source>
</evidence>
<dbReference type="InterPro" id="IPR002900">
    <property type="entry name" value="DUF38/FTH_CAE_spp"/>
</dbReference>
<dbReference type="InterPro" id="IPR040161">
    <property type="entry name" value="FB224"/>
</dbReference>
<dbReference type="GeneID" id="190764"/>
<dbReference type="AlphaFoldDB" id="Q95XB5"/>
<name>Q95XB5_CAEEL</name>
<protein>
    <submittedName>
        <fullName evidence="2">DUF38 domain-containing protein</fullName>
    </submittedName>
</protein>
<dbReference type="PANTHER" id="PTHR23015">
    <property type="entry name" value="UNCHARACTERIZED C.ELEGANS PROTEIN"/>
    <property type="match status" value="1"/>
</dbReference>
<evidence type="ECO:0000313" key="2">
    <source>
        <dbReference type="EMBL" id="CCD73902.1"/>
    </source>
</evidence>
<proteinExistence type="predicted"/>